<dbReference type="Pfam" id="PF02082">
    <property type="entry name" value="Rrf2"/>
    <property type="match status" value="1"/>
</dbReference>
<gene>
    <name evidence="1" type="ORF">FNB15_08640</name>
</gene>
<protein>
    <submittedName>
        <fullName evidence="1">Rrf2 family transcriptional regulator</fullName>
    </submittedName>
</protein>
<dbReference type="Proteomes" id="UP000317496">
    <property type="component" value="Chromosome"/>
</dbReference>
<sequence length="150" mass="16714">MLKCTRRTMHALEAVVDIAFHARPEPVQSKDIAERQNVPQRYLEQVMQHLVRNGVLKGVRGPRGGYTLARERRRITVGEVVRIVSELDADGEEDFSAGSELGKRTVQPIWEECQAAILARIDKITLDDLCARAETSGFAAQLEGADNFAI</sequence>
<dbReference type="Gene3D" id="1.10.10.10">
    <property type="entry name" value="Winged helix-like DNA-binding domain superfamily/Winged helix DNA-binding domain"/>
    <property type="match status" value="1"/>
</dbReference>
<name>A0A516H0L9_9PROT</name>
<dbReference type="KEGG" id="fer:FNB15_08640"/>
<dbReference type="InterPro" id="IPR000944">
    <property type="entry name" value="Tscrpt_reg_Rrf2"/>
</dbReference>
<dbReference type="InterPro" id="IPR036390">
    <property type="entry name" value="WH_DNA-bd_sf"/>
</dbReference>
<reference evidence="1 2" key="1">
    <citation type="submission" date="2019-07" db="EMBL/GenBank/DDBJ databases">
        <title>Genome sequencing for Ferrovibrio sp. K5.</title>
        <authorList>
            <person name="Park S.-J."/>
        </authorList>
    </citation>
    <scope>NUCLEOTIDE SEQUENCE [LARGE SCALE GENOMIC DNA]</scope>
    <source>
        <strain evidence="1 2">K5</strain>
    </source>
</reference>
<dbReference type="PROSITE" id="PS51197">
    <property type="entry name" value="HTH_RRF2_2"/>
    <property type="match status" value="1"/>
</dbReference>
<keyword evidence="2" id="KW-1185">Reference proteome</keyword>
<dbReference type="RefSeq" id="WP_144068308.1">
    <property type="nucleotide sequence ID" value="NZ_CP041636.1"/>
</dbReference>
<dbReference type="GO" id="GO:0005829">
    <property type="term" value="C:cytosol"/>
    <property type="evidence" value="ECO:0007669"/>
    <property type="project" value="TreeGrafter"/>
</dbReference>
<dbReference type="EMBL" id="CP041636">
    <property type="protein sequence ID" value="QDO97327.1"/>
    <property type="molecule type" value="Genomic_DNA"/>
</dbReference>
<evidence type="ECO:0000313" key="1">
    <source>
        <dbReference type="EMBL" id="QDO97327.1"/>
    </source>
</evidence>
<dbReference type="GO" id="GO:0003700">
    <property type="term" value="F:DNA-binding transcription factor activity"/>
    <property type="evidence" value="ECO:0007669"/>
    <property type="project" value="TreeGrafter"/>
</dbReference>
<dbReference type="InterPro" id="IPR036388">
    <property type="entry name" value="WH-like_DNA-bd_sf"/>
</dbReference>
<dbReference type="NCBIfam" id="TIGR00738">
    <property type="entry name" value="rrf2_super"/>
    <property type="match status" value="1"/>
</dbReference>
<proteinExistence type="predicted"/>
<dbReference type="PANTHER" id="PTHR33221:SF15">
    <property type="entry name" value="HTH-TYPE TRANSCRIPTIONAL REGULATOR YWGB-RELATED"/>
    <property type="match status" value="1"/>
</dbReference>
<dbReference type="SUPFAM" id="SSF46785">
    <property type="entry name" value="Winged helix' DNA-binding domain"/>
    <property type="match status" value="1"/>
</dbReference>
<dbReference type="PANTHER" id="PTHR33221">
    <property type="entry name" value="WINGED HELIX-TURN-HELIX TRANSCRIPTIONAL REGULATOR, RRF2 FAMILY"/>
    <property type="match status" value="1"/>
</dbReference>
<dbReference type="AlphaFoldDB" id="A0A516H0L9"/>
<organism evidence="1 2">
    <name type="scientific">Ferrovibrio terrae</name>
    <dbReference type="NCBI Taxonomy" id="2594003"/>
    <lineage>
        <taxon>Bacteria</taxon>
        <taxon>Pseudomonadati</taxon>
        <taxon>Pseudomonadota</taxon>
        <taxon>Alphaproteobacteria</taxon>
        <taxon>Rhodospirillales</taxon>
        <taxon>Rhodospirillaceae</taxon>
        <taxon>Ferrovibrio</taxon>
    </lineage>
</organism>
<evidence type="ECO:0000313" key="2">
    <source>
        <dbReference type="Proteomes" id="UP000317496"/>
    </source>
</evidence>
<dbReference type="OrthoDB" id="9800519at2"/>
<accession>A0A516H0L9</accession>